<keyword evidence="2 13" id="KW-0963">Cytoplasm</keyword>
<comment type="similarity">
    <text evidence="10 13">In the N-terminal section; belongs to the UvrB family.</text>
</comment>
<dbReference type="GO" id="GO:0006355">
    <property type="term" value="P:regulation of DNA-templated transcription"/>
    <property type="evidence" value="ECO:0007669"/>
    <property type="project" value="UniProtKB-UniRule"/>
</dbReference>
<gene>
    <name evidence="13" type="primary">mfd</name>
    <name evidence="17" type="ORF">BLL52_3258</name>
</gene>
<dbReference type="HAMAP" id="MF_00969">
    <property type="entry name" value="TRCF"/>
    <property type="match status" value="1"/>
</dbReference>
<dbReference type="AlphaFoldDB" id="A0A1Q8YCP0"/>
<dbReference type="InterPro" id="IPR004576">
    <property type="entry name" value="Mfd"/>
</dbReference>
<keyword evidence="9 13" id="KW-0234">DNA repair</keyword>
<dbReference type="PANTHER" id="PTHR47964:SF1">
    <property type="entry name" value="ATP-DEPENDENT DNA HELICASE HOMOLOG RECG, CHLOROPLASTIC"/>
    <property type="match status" value="1"/>
</dbReference>
<proteinExistence type="inferred from homology"/>
<keyword evidence="5 13" id="KW-0378">Hydrolase</keyword>
<dbReference type="SMART" id="SM00490">
    <property type="entry name" value="HELICc"/>
    <property type="match status" value="1"/>
</dbReference>
<evidence type="ECO:0000256" key="3">
    <source>
        <dbReference type="ARBA" id="ARBA00022741"/>
    </source>
</evidence>
<dbReference type="SUPFAM" id="SSF141259">
    <property type="entry name" value="CarD-like"/>
    <property type="match status" value="1"/>
</dbReference>
<dbReference type="NCBIfam" id="TIGR00580">
    <property type="entry name" value="mfd"/>
    <property type="match status" value="1"/>
</dbReference>
<dbReference type="GO" id="GO:0000716">
    <property type="term" value="P:transcription-coupled nucleotide-excision repair, DNA damage recognition"/>
    <property type="evidence" value="ECO:0007669"/>
    <property type="project" value="UniProtKB-UniRule"/>
</dbReference>
<evidence type="ECO:0000256" key="12">
    <source>
        <dbReference type="ARBA" id="ARBA00070128"/>
    </source>
</evidence>
<evidence type="ECO:0000256" key="2">
    <source>
        <dbReference type="ARBA" id="ARBA00022490"/>
    </source>
</evidence>
<feature type="region of interest" description="Disordered" evidence="14">
    <location>
        <begin position="343"/>
        <end position="402"/>
    </location>
</feature>
<evidence type="ECO:0000256" key="10">
    <source>
        <dbReference type="ARBA" id="ARBA00061104"/>
    </source>
</evidence>
<dbReference type="InterPro" id="IPR011545">
    <property type="entry name" value="DEAD/DEAH_box_helicase_dom"/>
</dbReference>
<dbReference type="PROSITE" id="PS51194">
    <property type="entry name" value="HELICASE_CTER"/>
    <property type="match status" value="1"/>
</dbReference>
<dbReference type="InterPro" id="IPR048635">
    <property type="entry name" value="MFD_D3"/>
</dbReference>
<keyword evidence="7 13" id="KW-0067">ATP-binding</keyword>
<dbReference type="Pfam" id="PF21132">
    <property type="entry name" value="MFD_D3"/>
    <property type="match status" value="1"/>
</dbReference>
<dbReference type="SMART" id="SM00982">
    <property type="entry name" value="TRCF"/>
    <property type="match status" value="1"/>
</dbReference>
<evidence type="ECO:0000256" key="7">
    <source>
        <dbReference type="ARBA" id="ARBA00022840"/>
    </source>
</evidence>
<dbReference type="Pfam" id="PF00270">
    <property type="entry name" value="DEAD"/>
    <property type="match status" value="1"/>
</dbReference>
<dbReference type="SUPFAM" id="SSF52540">
    <property type="entry name" value="P-loop containing nucleoside triphosphate hydrolases"/>
    <property type="match status" value="4"/>
</dbReference>
<dbReference type="FunFam" id="3.40.50.300:FF:000300">
    <property type="entry name" value="Transcription-repair-coupling factor"/>
    <property type="match status" value="1"/>
</dbReference>
<keyword evidence="4 13" id="KW-0227">DNA damage</keyword>
<accession>A0A1Q8YCP0</accession>
<organism evidence="17 18">
    <name type="scientific">Rhodoferax antarcticus ANT.BR</name>
    <dbReference type="NCBI Taxonomy" id="1111071"/>
    <lineage>
        <taxon>Bacteria</taxon>
        <taxon>Pseudomonadati</taxon>
        <taxon>Pseudomonadota</taxon>
        <taxon>Betaproteobacteria</taxon>
        <taxon>Burkholderiales</taxon>
        <taxon>Comamonadaceae</taxon>
        <taxon>Rhodoferax</taxon>
    </lineage>
</organism>
<dbReference type="InterPro" id="IPR027417">
    <property type="entry name" value="P-loop_NTPase"/>
</dbReference>
<dbReference type="GO" id="GO:0005737">
    <property type="term" value="C:cytoplasm"/>
    <property type="evidence" value="ECO:0007669"/>
    <property type="project" value="UniProtKB-SubCell"/>
</dbReference>
<dbReference type="InterPro" id="IPR037235">
    <property type="entry name" value="TRCF-like_C_D7"/>
</dbReference>
<dbReference type="EC" id="3.6.4.-" evidence="13"/>
<sequence length="1226" mass="135555">MDLPKLTPGKRYTLLRPVGSADALLLAQLALRDKKSGKVTAIITADAPDAQRLIDEMTFFAPELRCVLFPDWETLPFDTFSPHQDLISERLATLWRISQHDKDTGADVVLVPATTALYRLAPPSFLAGTTFHFKVKQKLNESKLKAQLTLAGYSHVTQVVSPGEYAVRGGLIDLFPMGSPMPYRVDLFDDEIDSIRTFDPDSQRSLFPVPEVRLLPGREFPMDDDARARFRSRWRELLEGDPTRSRIYKDMGHGVATAGIEYYLPLFFEETATVFDYLGDGATVVLHGDLEPAFAHFWQDTRERYRLVQGDPERPVLPPDALFLSAEQFYTRVNQHAQLALRPTQAQTGPHPSPLPGGEGTRPDAGVVDAGVLVGKEPTKPDANTSSEERKHARVLPPLPPEDGGSVGVSAYAEFGALAPMTVVRGAEDPLARLKSHIRNTQQRILVLAESDGRRASLLDFLRSSQFDPPTFDSLAEFLASDEKIGIATSSLATGFSWPESSIDFVTETELFAASHATRKRKKQEQVSDVEALIKDLSELKVGDPVVHNAHGIGRYQGLINLDLGNKLPNGDAEIQEFLHLEYADKAVLYVPVSQLQLISRYSGVSPDEAPLHKLGSGQWDKAKRKAAEQVRDSAAELLNIYARRAAREGHAFRYSPSDYETFANDFGFEETADQKAAIHAVVQDMISPRPMDRLICGDVGFGKTEVALRAAFVAITGGKQVAFLAPTTLLAEQHYQTLVDRFAKWPVKVAEMSRFRSGKEITAALKGVADGTVDIVVGTHKLLSESTKFKDLGLLIIDEEHRFGVRHKEQMKAFRAEVDVLTLTATPIPRTLGMALEGLRDLSVIATAPQRRLAIKTFVRTEGNGVIREAVLRELKRGGQVYFLHNEVETIENRRAKLEELLPEARIAVAHGQMPERQLESVMRDFVAQRSNVLVCSTIIETGIDVPTANTIVMSRADKFGLAQLHQLRGRVGRSHHQAYAYLMVPDLEGLTKQATLRLDAIQAMEELGSGFYLAMHDLEIRGAGEVLGENQSGNMLEVGFQLYNEMLSEAVRCLKAGIEPDLLNPMNVATDINLHAPALLPDDFCGDVHLRLSFYKKLATAKTANQIDALLEEIIDRFGKLPAQAQTLIDVHRLRVLSQPYGVTKVDAAPGMITITFKKNPPIDAMKIIALIQKNKHIKLAGNEKLRIERALPDAKDRAQMVRDVLKSLGHPVAELAKVATTVA</sequence>
<dbReference type="SMART" id="SM01058">
    <property type="entry name" value="CarD_TRCF"/>
    <property type="match status" value="1"/>
</dbReference>
<dbReference type="GO" id="GO:0005524">
    <property type="term" value="F:ATP binding"/>
    <property type="evidence" value="ECO:0007669"/>
    <property type="project" value="UniProtKB-UniRule"/>
</dbReference>
<evidence type="ECO:0000313" key="18">
    <source>
        <dbReference type="Proteomes" id="UP000185911"/>
    </source>
</evidence>
<reference evidence="17 18" key="1">
    <citation type="submission" date="2017-01" db="EMBL/GenBank/DDBJ databases">
        <title>Genome sequence of Rhodoferax antarcticus ANT.BR, a psychrophilic purple nonsulfur bacterium from an Antarctic microbial mat.</title>
        <authorList>
            <person name="Baker J."/>
            <person name="Riester C."/>
            <person name="Skinner B."/>
            <person name="Newell A."/>
            <person name="Swingley W."/>
            <person name="Madigan M."/>
            <person name="Jung D."/>
            <person name="Asao M."/>
            <person name="Chen M."/>
            <person name="Loughlin P."/>
            <person name="Pan H."/>
            <person name="Lin S."/>
            <person name="Li N."/>
            <person name="Shaw J."/>
            <person name="Prado M."/>
            <person name="Sherman C."/>
            <person name="Li X."/>
            <person name="Tang J."/>
            <person name="Blankenship R."/>
            <person name="Zhao T."/>
            <person name="Touchman J."/>
            <person name="Sattley M."/>
        </authorList>
    </citation>
    <scope>NUCLEOTIDE SEQUENCE [LARGE SCALE GENOMIC DNA]</scope>
    <source>
        <strain evidence="17 18">ANT.BR</strain>
    </source>
</reference>
<dbReference type="RefSeq" id="WP_075587432.1">
    <property type="nucleotide sequence ID" value="NZ_MSYM01000016.1"/>
</dbReference>
<dbReference type="Gene3D" id="2.40.10.170">
    <property type="match status" value="1"/>
</dbReference>
<dbReference type="InterPro" id="IPR047112">
    <property type="entry name" value="RecG/Mfd"/>
</dbReference>
<dbReference type="GO" id="GO:0003684">
    <property type="term" value="F:damaged DNA binding"/>
    <property type="evidence" value="ECO:0007669"/>
    <property type="project" value="InterPro"/>
</dbReference>
<dbReference type="Gene3D" id="3.90.1150.50">
    <property type="entry name" value="Transcription-repair-coupling factor, D7 domain"/>
    <property type="match status" value="1"/>
</dbReference>
<dbReference type="Gene3D" id="3.40.50.11180">
    <property type="match status" value="1"/>
</dbReference>
<dbReference type="Pfam" id="PF02559">
    <property type="entry name" value="CarD_TRCF_RID"/>
    <property type="match status" value="1"/>
</dbReference>
<dbReference type="InterPro" id="IPR041471">
    <property type="entry name" value="UvrB_inter"/>
</dbReference>
<evidence type="ECO:0000313" key="17">
    <source>
        <dbReference type="EMBL" id="OLP05590.1"/>
    </source>
</evidence>
<evidence type="ECO:0000259" key="15">
    <source>
        <dbReference type="PROSITE" id="PS51192"/>
    </source>
</evidence>
<feature type="domain" description="Helicase ATP-binding" evidence="15">
    <location>
        <begin position="685"/>
        <end position="846"/>
    </location>
</feature>
<keyword evidence="3 13" id="KW-0547">Nucleotide-binding</keyword>
<evidence type="ECO:0000256" key="8">
    <source>
        <dbReference type="ARBA" id="ARBA00023125"/>
    </source>
</evidence>
<dbReference type="Pfam" id="PF00271">
    <property type="entry name" value="Helicase_C"/>
    <property type="match status" value="1"/>
</dbReference>
<evidence type="ECO:0000256" key="9">
    <source>
        <dbReference type="ARBA" id="ARBA00023204"/>
    </source>
</evidence>
<protein>
    <recommendedName>
        <fullName evidence="12 13">Transcription-repair-coupling factor</fullName>
        <shortName evidence="13">TRCF</shortName>
        <ecNumber evidence="13">3.6.4.-</ecNumber>
    </recommendedName>
</protein>
<evidence type="ECO:0000256" key="13">
    <source>
        <dbReference type="HAMAP-Rule" id="MF_00969"/>
    </source>
</evidence>
<evidence type="ECO:0000256" key="6">
    <source>
        <dbReference type="ARBA" id="ARBA00022806"/>
    </source>
</evidence>
<feature type="compositionally biased region" description="Low complexity" evidence="14">
    <location>
        <begin position="364"/>
        <end position="375"/>
    </location>
</feature>
<dbReference type="Gene3D" id="3.40.50.300">
    <property type="entry name" value="P-loop containing nucleotide triphosphate hydrolases"/>
    <property type="match status" value="2"/>
</dbReference>
<dbReference type="Pfam" id="PF17757">
    <property type="entry name" value="UvrB_inter"/>
    <property type="match status" value="1"/>
</dbReference>
<dbReference type="Proteomes" id="UP000185911">
    <property type="component" value="Unassembled WGS sequence"/>
</dbReference>
<evidence type="ECO:0000256" key="11">
    <source>
        <dbReference type="ARBA" id="ARBA00061399"/>
    </source>
</evidence>
<dbReference type="GO" id="GO:0003678">
    <property type="term" value="F:DNA helicase activity"/>
    <property type="evidence" value="ECO:0007669"/>
    <property type="project" value="TreeGrafter"/>
</dbReference>
<evidence type="ECO:0000256" key="1">
    <source>
        <dbReference type="ARBA" id="ARBA00004496"/>
    </source>
</evidence>
<evidence type="ECO:0000256" key="5">
    <source>
        <dbReference type="ARBA" id="ARBA00022801"/>
    </source>
</evidence>
<comment type="caution">
    <text evidence="17">The sequence shown here is derived from an EMBL/GenBank/DDBJ whole genome shotgun (WGS) entry which is preliminary data.</text>
</comment>
<comment type="function">
    <text evidence="13">Couples transcription and DNA repair by recognizing RNA polymerase (RNAP) stalled at DNA lesions. Mediates ATP-dependent release of RNAP and its truncated transcript from the DNA, and recruitment of nucleotide excision repair machinery to the damaged site.</text>
</comment>
<dbReference type="SUPFAM" id="SSF143517">
    <property type="entry name" value="TRCF domain-like"/>
    <property type="match status" value="1"/>
</dbReference>
<dbReference type="InterPro" id="IPR003711">
    <property type="entry name" value="CarD-like/TRCF_RID"/>
</dbReference>
<comment type="subcellular location">
    <subcellularLocation>
        <location evidence="1 13">Cytoplasm</location>
    </subcellularLocation>
</comment>
<dbReference type="EMBL" id="MSYM01000016">
    <property type="protein sequence ID" value="OLP05590.1"/>
    <property type="molecule type" value="Genomic_DNA"/>
</dbReference>
<dbReference type="FunFam" id="3.40.50.300:FF:000546">
    <property type="entry name" value="Transcription-repair-coupling factor"/>
    <property type="match status" value="1"/>
</dbReference>
<dbReference type="InterPro" id="IPR001650">
    <property type="entry name" value="Helicase_C-like"/>
</dbReference>
<evidence type="ECO:0000256" key="4">
    <source>
        <dbReference type="ARBA" id="ARBA00022763"/>
    </source>
</evidence>
<dbReference type="PROSITE" id="PS51192">
    <property type="entry name" value="HELICASE_ATP_BIND_1"/>
    <property type="match status" value="1"/>
</dbReference>
<comment type="similarity">
    <text evidence="11 13">In the C-terminal section; belongs to the helicase family. RecG subfamily.</text>
</comment>
<dbReference type="Pfam" id="PF03461">
    <property type="entry name" value="TRCF"/>
    <property type="match status" value="1"/>
</dbReference>
<keyword evidence="8 13" id="KW-0238">DNA-binding</keyword>
<evidence type="ECO:0000259" key="16">
    <source>
        <dbReference type="PROSITE" id="PS51194"/>
    </source>
</evidence>
<dbReference type="SMART" id="SM00487">
    <property type="entry name" value="DEXDc"/>
    <property type="match status" value="1"/>
</dbReference>
<dbReference type="STRING" id="81479.RA876_10265"/>
<dbReference type="CDD" id="cd17991">
    <property type="entry name" value="DEXHc_TRCF"/>
    <property type="match status" value="1"/>
</dbReference>
<dbReference type="Gene3D" id="3.30.2060.10">
    <property type="entry name" value="Penicillin-binding protein 1b domain"/>
    <property type="match status" value="1"/>
</dbReference>
<name>A0A1Q8YCP0_9BURK</name>
<evidence type="ECO:0000256" key="14">
    <source>
        <dbReference type="SAM" id="MobiDB-lite"/>
    </source>
</evidence>
<feature type="domain" description="Helicase C-terminal" evidence="16">
    <location>
        <begin position="867"/>
        <end position="1021"/>
    </location>
</feature>
<dbReference type="PANTHER" id="PTHR47964">
    <property type="entry name" value="ATP-DEPENDENT DNA HELICASE HOMOLOG RECG, CHLOROPLASTIC"/>
    <property type="match status" value="1"/>
</dbReference>
<dbReference type="Gene3D" id="3.40.50.11140">
    <property type="match status" value="1"/>
</dbReference>
<dbReference type="InterPro" id="IPR005118">
    <property type="entry name" value="TRCF_C"/>
</dbReference>
<dbReference type="InterPro" id="IPR014001">
    <property type="entry name" value="Helicase_ATP-bd"/>
</dbReference>
<dbReference type="InterPro" id="IPR036101">
    <property type="entry name" value="CarD-like/TRCF_RID_sf"/>
</dbReference>
<dbReference type="GO" id="GO:0016787">
    <property type="term" value="F:hydrolase activity"/>
    <property type="evidence" value="ECO:0007669"/>
    <property type="project" value="UniProtKB-KW"/>
</dbReference>
<keyword evidence="6" id="KW-0347">Helicase</keyword>
<keyword evidence="18" id="KW-1185">Reference proteome</keyword>